<evidence type="ECO:0000256" key="8">
    <source>
        <dbReference type="ARBA" id="ARBA00022989"/>
    </source>
</evidence>
<dbReference type="CDD" id="cd18552">
    <property type="entry name" value="ABC_6TM_MsbA_like"/>
    <property type="match status" value="1"/>
</dbReference>
<dbReference type="Proteomes" id="UP000066624">
    <property type="component" value="Chromosome"/>
</dbReference>
<keyword evidence="9" id="KW-0445">Lipid transport</keyword>
<dbReference type="PANTHER" id="PTHR43394:SF1">
    <property type="entry name" value="ATP-BINDING CASSETTE SUB-FAMILY B MEMBER 10, MITOCHONDRIAL"/>
    <property type="match status" value="1"/>
</dbReference>
<dbReference type="InterPro" id="IPR027417">
    <property type="entry name" value="P-loop_NTPase"/>
</dbReference>
<dbReference type="Pfam" id="PF00005">
    <property type="entry name" value="ABC_tran"/>
    <property type="match status" value="1"/>
</dbReference>
<keyword evidence="10" id="KW-0472">Membrane</keyword>
<dbReference type="OrthoDB" id="9759820at2"/>
<dbReference type="GO" id="GO:0005886">
    <property type="term" value="C:plasma membrane"/>
    <property type="evidence" value="ECO:0007669"/>
    <property type="project" value="UniProtKB-SubCell"/>
</dbReference>
<dbReference type="InterPro" id="IPR036640">
    <property type="entry name" value="ABC1_TM_sf"/>
</dbReference>
<dbReference type="RefSeq" id="WP_049725772.1">
    <property type="nucleotide sequence ID" value="NZ_CP012154.1"/>
</dbReference>
<evidence type="ECO:0000256" key="9">
    <source>
        <dbReference type="ARBA" id="ARBA00023055"/>
    </source>
</evidence>
<gene>
    <name evidence="11" type="ORF">WM2015_1823</name>
</gene>
<dbReference type="Gene3D" id="1.20.1560.10">
    <property type="entry name" value="ABC transporter type 1, transmembrane domain"/>
    <property type="match status" value="1"/>
</dbReference>
<keyword evidence="3" id="KW-1003">Cell membrane</keyword>
<dbReference type="SMART" id="SM00382">
    <property type="entry name" value="AAA"/>
    <property type="match status" value="1"/>
</dbReference>
<keyword evidence="4" id="KW-0812">Transmembrane</keyword>
<dbReference type="Gene3D" id="3.40.50.300">
    <property type="entry name" value="P-loop containing nucleotide triphosphate hydrolases"/>
    <property type="match status" value="1"/>
</dbReference>
<dbReference type="PATRIC" id="fig|1579979.3.peg.1866"/>
<proteinExistence type="predicted"/>
<name>A0A0K0XWY8_9GAMM</name>
<dbReference type="NCBIfam" id="TIGR02203">
    <property type="entry name" value="MsbA_lipidA"/>
    <property type="match status" value="1"/>
</dbReference>
<accession>A0A0K0XWY8</accession>
<dbReference type="STRING" id="1579979.WM2015_1823"/>
<dbReference type="PROSITE" id="PS50929">
    <property type="entry name" value="ABC_TM1F"/>
    <property type="match status" value="1"/>
</dbReference>
<dbReference type="InterPro" id="IPR017871">
    <property type="entry name" value="ABC_transporter-like_CS"/>
</dbReference>
<reference evidence="11 12" key="1">
    <citation type="submission" date="2015-07" db="EMBL/GenBank/DDBJ databases">
        <authorList>
            <person name="Noorani M."/>
        </authorList>
    </citation>
    <scope>NUCLEOTIDE SEQUENCE [LARGE SCALE GENOMIC DNA]</scope>
    <source>
        <strain evidence="11 12">KCTC 42284</strain>
    </source>
</reference>
<protein>
    <submittedName>
        <fullName evidence="11">ATP-binding protein</fullName>
    </submittedName>
</protein>
<dbReference type="Pfam" id="PF00664">
    <property type="entry name" value="ABC_membrane"/>
    <property type="match status" value="1"/>
</dbReference>
<evidence type="ECO:0000256" key="1">
    <source>
        <dbReference type="ARBA" id="ARBA00004651"/>
    </source>
</evidence>
<evidence type="ECO:0000256" key="6">
    <source>
        <dbReference type="ARBA" id="ARBA00022840"/>
    </source>
</evidence>
<dbReference type="AlphaFoldDB" id="A0A0K0XWY8"/>
<dbReference type="SUPFAM" id="SSF52540">
    <property type="entry name" value="P-loop containing nucleoside triphosphate hydrolases"/>
    <property type="match status" value="1"/>
</dbReference>
<dbReference type="PROSITE" id="PS50893">
    <property type="entry name" value="ABC_TRANSPORTER_2"/>
    <property type="match status" value="1"/>
</dbReference>
<keyword evidence="7" id="KW-1278">Translocase</keyword>
<keyword evidence="12" id="KW-1185">Reference proteome</keyword>
<comment type="subcellular location">
    <subcellularLocation>
        <location evidence="1">Cell membrane</location>
        <topology evidence="1">Multi-pass membrane protein</topology>
    </subcellularLocation>
</comment>
<evidence type="ECO:0000313" key="12">
    <source>
        <dbReference type="Proteomes" id="UP000066624"/>
    </source>
</evidence>
<keyword evidence="6 11" id="KW-0067">ATP-binding</keyword>
<dbReference type="GO" id="GO:0034040">
    <property type="term" value="F:ATPase-coupled lipid transmembrane transporter activity"/>
    <property type="evidence" value="ECO:0007669"/>
    <property type="project" value="InterPro"/>
</dbReference>
<evidence type="ECO:0000256" key="5">
    <source>
        <dbReference type="ARBA" id="ARBA00022741"/>
    </source>
</evidence>
<evidence type="ECO:0000313" key="11">
    <source>
        <dbReference type="EMBL" id="AKS42190.1"/>
    </source>
</evidence>
<evidence type="ECO:0000256" key="7">
    <source>
        <dbReference type="ARBA" id="ARBA00022967"/>
    </source>
</evidence>
<keyword evidence="2" id="KW-0813">Transport</keyword>
<dbReference type="KEGG" id="wma:WM2015_1823"/>
<dbReference type="PROSITE" id="PS00211">
    <property type="entry name" value="ABC_TRANSPORTER_1"/>
    <property type="match status" value="1"/>
</dbReference>
<evidence type="ECO:0000256" key="3">
    <source>
        <dbReference type="ARBA" id="ARBA00022475"/>
    </source>
</evidence>
<dbReference type="InterPro" id="IPR003439">
    <property type="entry name" value="ABC_transporter-like_ATP-bd"/>
</dbReference>
<dbReference type="PANTHER" id="PTHR43394">
    <property type="entry name" value="ATP-DEPENDENT PERMEASE MDL1, MITOCHONDRIAL"/>
    <property type="match status" value="1"/>
</dbReference>
<keyword evidence="5" id="KW-0547">Nucleotide-binding</keyword>
<evidence type="ECO:0000256" key="4">
    <source>
        <dbReference type="ARBA" id="ARBA00022692"/>
    </source>
</evidence>
<dbReference type="GO" id="GO:0005524">
    <property type="term" value="F:ATP binding"/>
    <property type="evidence" value="ECO:0007669"/>
    <property type="project" value="UniProtKB-KW"/>
</dbReference>
<dbReference type="GO" id="GO:0016887">
    <property type="term" value="F:ATP hydrolysis activity"/>
    <property type="evidence" value="ECO:0007669"/>
    <property type="project" value="InterPro"/>
</dbReference>
<keyword evidence="8" id="KW-1133">Transmembrane helix</keyword>
<dbReference type="InterPro" id="IPR003593">
    <property type="entry name" value="AAA+_ATPase"/>
</dbReference>
<dbReference type="FunFam" id="3.40.50.300:FF:000140">
    <property type="entry name" value="Lipid A export ATP-binding/permease protein MsbA"/>
    <property type="match status" value="1"/>
</dbReference>
<evidence type="ECO:0000256" key="2">
    <source>
        <dbReference type="ARBA" id="ARBA00022448"/>
    </source>
</evidence>
<dbReference type="GO" id="GO:0015421">
    <property type="term" value="F:ABC-type oligopeptide transporter activity"/>
    <property type="evidence" value="ECO:0007669"/>
    <property type="project" value="TreeGrafter"/>
</dbReference>
<sequence>MSAVSGPGTYRRLLSYLARQRLIFALAVFAVALDAAGQGLFFYLLRPLVDNTIVNPDPSFGWWLPALVLLSVVVRIIGNFGGVFGMEWVGRTLIADLRRELFARYLDLPAENFDRESSGQMISRLTYNAEQVAQAATTALIGSLRDLFTVLALVTVMLIQSWRLTLAMLLLVPVIGLVVTVISRRFRKISGRIQDSMGDVTHVTEEAVNGHEVIRIFGGQAHEREAFERINADNRRLHLRLSGTQLLSSSMIQLAAGLAVIVLLVIAASEYMQAEVTAGIFMSVLAAMVACIPPLKRLTRMHVVIEKGLAAADSIFQVLDTPAEPDPGTQDPGRVRGAIEFEGVGFHYPDSDEWVLSDIDLKLEPGSVTALVGRSGSGKSTLVRLLPRFYAPQRGSIRIDGLPLTDFRLDALRRQIALVSQDVVLFNDTVAGNIAYGALAEVSHEQIVEAARQAHALEFIERLPQGFDTPIGEDGSLLSGGQRQRLAIARALLKDAPILVLDEATSALDAESERKVQQALEALMANRTSLVIAHRLATVKRADRVVVLDQGRIVEQGSHEELLARPEGLYHYLHRLQFQDAEQ</sequence>
<organism evidence="11 12">
    <name type="scientific">Wenzhouxiangella marina</name>
    <dbReference type="NCBI Taxonomy" id="1579979"/>
    <lineage>
        <taxon>Bacteria</taxon>
        <taxon>Pseudomonadati</taxon>
        <taxon>Pseudomonadota</taxon>
        <taxon>Gammaproteobacteria</taxon>
        <taxon>Chromatiales</taxon>
        <taxon>Wenzhouxiangellaceae</taxon>
        <taxon>Wenzhouxiangella</taxon>
    </lineage>
</organism>
<dbReference type="EMBL" id="CP012154">
    <property type="protein sequence ID" value="AKS42190.1"/>
    <property type="molecule type" value="Genomic_DNA"/>
</dbReference>
<dbReference type="InterPro" id="IPR011527">
    <property type="entry name" value="ABC1_TM_dom"/>
</dbReference>
<dbReference type="SUPFAM" id="SSF90123">
    <property type="entry name" value="ABC transporter transmembrane region"/>
    <property type="match status" value="1"/>
</dbReference>
<dbReference type="InterPro" id="IPR039421">
    <property type="entry name" value="Type_1_exporter"/>
</dbReference>
<dbReference type="InterPro" id="IPR011917">
    <property type="entry name" value="ABC_transpr_lipidA"/>
</dbReference>
<evidence type="ECO:0000256" key="10">
    <source>
        <dbReference type="ARBA" id="ARBA00023136"/>
    </source>
</evidence>